<evidence type="ECO:0000259" key="9">
    <source>
        <dbReference type="PROSITE" id="PS50929"/>
    </source>
</evidence>
<dbReference type="PROSITE" id="PS50929">
    <property type="entry name" value="ABC_TM1F"/>
    <property type="match status" value="1"/>
</dbReference>
<dbReference type="SUPFAM" id="SSF90123">
    <property type="entry name" value="ABC transporter transmembrane region"/>
    <property type="match status" value="1"/>
</dbReference>
<accession>W8S1A3</accession>
<dbReference type="Pfam" id="PF00664">
    <property type="entry name" value="ABC_membrane"/>
    <property type="match status" value="1"/>
</dbReference>
<dbReference type="GO" id="GO:0005524">
    <property type="term" value="F:ATP binding"/>
    <property type="evidence" value="ECO:0007669"/>
    <property type="project" value="UniProtKB-KW"/>
</dbReference>
<dbReference type="InterPro" id="IPR036640">
    <property type="entry name" value="ABC1_TM_sf"/>
</dbReference>
<dbReference type="GO" id="GO:0042883">
    <property type="term" value="P:cysteine transport"/>
    <property type="evidence" value="ECO:0007669"/>
    <property type="project" value="InterPro"/>
</dbReference>
<dbReference type="GO" id="GO:0005886">
    <property type="term" value="C:plasma membrane"/>
    <property type="evidence" value="ECO:0007669"/>
    <property type="project" value="UniProtKB-SubCell"/>
</dbReference>
<evidence type="ECO:0000259" key="8">
    <source>
        <dbReference type="PROSITE" id="PS50893"/>
    </source>
</evidence>
<dbReference type="CDD" id="cd18584">
    <property type="entry name" value="ABC_6TM_AarD_CydD"/>
    <property type="match status" value="1"/>
</dbReference>
<feature type="transmembrane region" description="Helical" evidence="7">
    <location>
        <begin position="62"/>
        <end position="82"/>
    </location>
</feature>
<dbReference type="eggNOG" id="COG4988">
    <property type="taxonomic scope" value="Bacteria"/>
</dbReference>
<keyword evidence="5 7" id="KW-1133">Transmembrane helix</keyword>
<dbReference type="Gene3D" id="3.40.50.300">
    <property type="entry name" value="P-loop containing nucleotide triphosphate hydrolases"/>
    <property type="match status" value="1"/>
</dbReference>
<evidence type="ECO:0000256" key="2">
    <source>
        <dbReference type="ARBA" id="ARBA00022692"/>
    </source>
</evidence>
<evidence type="ECO:0000256" key="3">
    <source>
        <dbReference type="ARBA" id="ARBA00022741"/>
    </source>
</evidence>
<dbReference type="InterPro" id="IPR003593">
    <property type="entry name" value="AAA+_ATPase"/>
</dbReference>
<sequence>MRLLKRPTPDPASRRLTQALAPQARRITNAARLTTVAALLWPVMAAAVALAFGALVAGTATLATILSATAVFVAVGVLRMGLSWRAAAMLDHAADAVLATERAALLARQERLSPRAGGRTNSAAVAALLVDKLPHLRPHIMRARPAAMRAAVVPLALLILALPLSWAVALIFLIAGPLIPVFMALVGLAAREASERQMDEIGSLSALLSERLGALLDIRLLDARSQMLSDFEERAEGLRARTMAVLRVAFLSSTVLELFSALGVAMVAVFVGFALLGEIGFGAGATPLTLSQGVFLLMLAPEFFQPLRDLAAAWHDKAAALAVARDLTEIEAGDEAEILGAGAPADALPGAAIRIDGLALGTMRFPDLEIAPGQSVAFTGPSGSGKSTLIALIGGLVAPDAGRIRIGDIELDASSADAWRAQVAWVPQAPHFHPGPLRDTLTLGLPDTDADAIARGLALASASDIVARLPQGLDTPLGESGTGVSGGEARRLMIARAALSGRPVILADEPTADLDRDTASEIITALCSLSAGGATVIVATHDPTLAAAMTRHIALAPDLAESAA</sequence>
<dbReference type="PANTHER" id="PTHR24221">
    <property type="entry name" value="ATP-BINDING CASSETTE SUB-FAMILY B"/>
    <property type="match status" value="1"/>
</dbReference>
<evidence type="ECO:0000256" key="6">
    <source>
        <dbReference type="ARBA" id="ARBA00023136"/>
    </source>
</evidence>
<dbReference type="Pfam" id="PF00005">
    <property type="entry name" value="ABC_tran"/>
    <property type="match status" value="1"/>
</dbReference>
<evidence type="ECO:0000256" key="4">
    <source>
        <dbReference type="ARBA" id="ARBA00022840"/>
    </source>
</evidence>
<dbReference type="GO" id="GO:0140359">
    <property type="term" value="F:ABC-type transporter activity"/>
    <property type="evidence" value="ECO:0007669"/>
    <property type="project" value="InterPro"/>
</dbReference>
<organism evidence="10 11">
    <name type="scientific">Roseicyclus elongatus DSM 19469</name>
    <dbReference type="NCBI Taxonomy" id="1294273"/>
    <lineage>
        <taxon>Bacteria</taxon>
        <taxon>Pseudomonadati</taxon>
        <taxon>Pseudomonadota</taxon>
        <taxon>Alphaproteobacteria</taxon>
        <taxon>Rhodobacterales</taxon>
        <taxon>Roseobacteraceae</taxon>
        <taxon>Roseicyclus</taxon>
    </lineage>
</organism>
<dbReference type="InterPro" id="IPR003439">
    <property type="entry name" value="ABC_transporter-like_ATP-bd"/>
</dbReference>
<comment type="subcellular location">
    <subcellularLocation>
        <location evidence="1">Cell membrane</location>
        <topology evidence="1">Multi-pass membrane protein</topology>
    </subcellularLocation>
</comment>
<keyword evidence="6 7" id="KW-0472">Membrane</keyword>
<dbReference type="SUPFAM" id="SSF52540">
    <property type="entry name" value="P-loop containing nucleoside triphosphate hydrolases"/>
    <property type="match status" value="1"/>
</dbReference>
<dbReference type="Gene3D" id="1.20.1560.10">
    <property type="entry name" value="ABC transporter type 1, transmembrane domain"/>
    <property type="match status" value="1"/>
</dbReference>
<dbReference type="HOGENOM" id="CLU_000604_84_9_5"/>
<dbReference type="KEGG" id="red:roselon_00024"/>
<keyword evidence="4 10" id="KW-0067">ATP-binding</keyword>
<dbReference type="InterPro" id="IPR017871">
    <property type="entry name" value="ABC_transporter-like_CS"/>
</dbReference>
<dbReference type="STRING" id="1294273.roselon_00024"/>
<dbReference type="RefSeq" id="WP_025310445.1">
    <property type="nucleotide sequence ID" value="NZ_CP004372.1"/>
</dbReference>
<dbReference type="AlphaFoldDB" id="W8S1A3"/>
<feature type="transmembrane region" description="Helical" evidence="7">
    <location>
        <begin position="170"/>
        <end position="190"/>
    </location>
</feature>
<dbReference type="NCBIfam" id="TIGR02857">
    <property type="entry name" value="CydD"/>
    <property type="match status" value="1"/>
</dbReference>
<dbReference type="PROSITE" id="PS00211">
    <property type="entry name" value="ABC_TRANSPORTER_1"/>
    <property type="match status" value="1"/>
</dbReference>
<dbReference type="PANTHER" id="PTHR24221:SF654">
    <property type="entry name" value="ATP-BINDING CASSETTE SUB-FAMILY B MEMBER 6"/>
    <property type="match status" value="1"/>
</dbReference>
<feature type="transmembrane region" description="Helical" evidence="7">
    <location>
        <begin position="146"/>
        <end position="164"/>
    </location>
</feature>
<gene>
    <name evidence="10" type="ORF">roselon_00024</name>
</gene>
<dbReference type="GO" id="GO:0016887">
    <property type="term" value="F:ATP hydrolysis activity"/>
    <property type="evidence" value="ECO:0007669"/>
    <property type="project" value="InterPro"/>
</dbReference>
<feature type="transmembrane region" description="Helical" evidence="7">
    <location>
        <begin position="248"/>
        <end position="273"/>
    </location>
</feature>
<dbReference type="PATRIC" id="fig|1294273.3.peg.18"/>
<protein>
    <submittedName>
        <fullName evidence="10">Transport ATP-binding protein CydD</fullName>
    </submittedName>
</protein>
<dbReference type="Proteomes" id="UP000019593">
    <property type="component" value="Chromosome"/>
</dbReference>
<dbReference type="InterPro" id="IPR039421">
    <property type="entry name" value="Type_1_exporter"/>
</dbReference>
<dbReference type="InterPro" id="IPR027417">
    <property type="entry name" value="P-loop_NTPase"/>
</dbReference>
<feature type="transmembrane region" description="Helical" evidence="7">
    <location>
        <begin position="33"/>
        <end position="56"/>
    </location>
</feature>
<reference evidence="10 11" key="1">
    <citation type="submission" date="2013-03" db="EMBL/GenBank/DDBJ databases">
        <authorList>
            <person name="Fiebig A."/>
            <person name="Goeker M."/>
            <person name="Klenk H.-P.P."/>
        </authorList>
    </citation>
    <scope>NUCLEOTIDE SEQUENCE [LARGE SCALE GENOMIC DNA]</scope>
    <source>
        <strain evidence="11">DSM 19469</strain>
    </source>
</reference>
<feature type="domain" description="ABC transporter" evidence="8">
    <location>
        <begin position="348"/>
        <end position="564"/>
    </location>
</feature>
<proteinExistence type="predicted"/>
<dbReference type="EMBL" id="CP004372">
    <property type="protein sequence ID" value="AHM02491.1"/>
    <property type="molecule type" value="Genomic_DNA"/>
</dbReference>
<name>W8S1A3_9RHOB</name>
<keyword evidence="2 7" id="KW-0812">Transmembrane</keyword>
<dbReference type="InterPro" id="IPR014216">
    <property type="entry name" value="ABC_transptr_CydD"/>
</dbReference>
<keyword evidence="11" id="KW-1185">Reference proteome</keyword>
<evidence type="ECO:0000313" key="10">
    <source>
        <dbReference type="EMBL" id="AHM02491.1"/>
    </source>
</evidence>
<keyword evidence="3" id="KW-0547">Nucleotide-binding</keyword>
<dbReference type="InterPro" id="IPR011527">
    <property type="entry name" value="ABC1_TM_dom"/>
</dbReference>
<evidence type="ECO:0000256" key="7">
    <source>
        <dbReference type="SAM" id="Phobius"/>
    </source>
</evidence>
<feature type="domain" description="ABC transmembrane type-1" evidence="9">
    <location>
        <begin position="33"/>
        <end position="319"/>
    </location>
</feature>
<evidence type="ECO:0000256" key="5">
    <source>
        <dbReference type="ARBA" id="ARBA00022989"/>
    </source>
</evidence>
<evidence type="ECO:0000313" key="11">
    <source>
        <dbReference type="Proteomes" id="UP000019593"/>
    </source>
</evidence>
<evidence type="ECO:0000256" key="1">
    <source>
        <dbReference type="ARBA" id="ARBA00004651"/>
    </source>
</evidence>
<dbReference type="SMART" id="SM00382">
    <property type="entry name" value="AAA"/>
    <property type="match status" value="1"/>
</dbReference>
<dbReference type="PROSITE" id="PS50893">
    <property type="entry name" value="ABC_TRANSPORTER_2"/>
    <property type="match status" value="1"/>
</dbReference>
<dbReference type="OrthoDB" id="9806127at2"/>